<keyword evidence="4" id="KW-1185">Reference proteome</keyword>
<dbReference type="EMBL" id="SAUW01000015">
    <property type="protein sequence ID" value="RWR09223.1"/>
    <property type="molecule type" value="Genomic_DNA"/>
</dbReference>
<reference evidence="3 4" key="2">
    <citation type="submission" date="2019-01" db="EMBL/GenBank/DDBJ databases">
        <authorList>
            <person name="Li Y."/>
        </authorList>
    </citation>
    <scope>NUCLEOTIDE SEQUENCE [LARGE SCALE GENOMIC DNA]</scope>
    <source>
        <strain evidence="3 4">2D-5</strain>
    </source>
</reference>
<dbReference type="InterPro" id="IPR006059">
    <property type="entry name" value="SBP"/>
</dbReference>
<dbReference type="Gene3D" id="3.40.190.10">
    <property type="entry name" value="Periplasmic binding protein-like II"/>
    <property type="match status" value="2"/>
</dbReference>
<feature type="region of interest" description="Disordered" evidence="2">
    <location>
        <begin position="34"/>
        <end position="56"/>
    </location>
</feature>
<organism evidence="3 4">
    <name type="scientific">Paenirhodobacter populi</name>
    <dbReference type="NCBI Taxonomy" id="2306993"/>
    <lineage>
        <taxon>Bacteria</taxon>
        <taxon>Pseudomonadati</taxon>
        <taxon>Pseudomonadota</taxon>
        <taxon>Alphaproteobacteria</taxon>
        <taxon>Rhodobacterales</taxon>
        <taxon>Rhodobacter group</taxon>
        <taxon>Paenirhodobacter</taxon>
    </lineage>
</organism>
<dbReference type="PROSITE" id="PS51257">
    <property type="entry name" value="PROKAR_LIPOPROTEIN"/>
    <property type="match status" value="1"/>
</dbReference>
<dbReference type="SUPFAM" id="SSF53850">
    <property type="entry name" value="Periplasmic binding protein-like II"/>
    <property type="match status" value="1"/>
</dbReference>
<proteinExistence type="predicted"/>
<dbReference type="PANTHER" id="PTHR30222:SF2">
    <property type="entry name" value="ABC TRANSPORTER SUBSTRATE-BINDING PROTEIN"/>
    <property type="match status" value="1"/>
</dbReference>
<feature type="region of interest" description="Disordered" evidence="2">
    <location>
        <begin position="1"/>
        <end position="20"/>
    </location>
</feature>
<dbReference type="AlphaFoldDB" id="A0A443IR57"/>
<evidence type="ECO:0000313" key="4">
    <source>
        <dbReference type="Proteomes" id="UP000285710"/>
    </source>
</evidence>
<evidence type="ECO:0000256" key="1">
    <source>
        <dbReference type="ARBA" id="ARBA00022729"/>
    </source>
</evidence>
<dbReference type="PANTHER" id="PTHR30222">
    <property type="entry name" value="SPERMIDINE/PUTRESCINE-BINDING PERIPLASMIC PROTEIN"/>
    <property type="match status" value="1"/>
</dbReference>
<gene>
    <name evidence="3" type="ORF">D2T33_14625</name>
</gene>
<reference evidence="3 4" key="1">
    <citation type="submission" date="2019-01" db="EMBL/GenBank/DDBJ databases">
        <title>Sinorhodobacter populi sp. nov. isolated from the symptomatic bark tissue of Populus euramericana canker.</title>
        <authorList>
            <person name="Xu G."/>
        </authorList>
    </citation>
    <scope>NUCLEOTIDE SEQUENCE [LARGE SCALE GENOMIC DNA]</scope>
    <source>
        <strain evidence="3 4">2D-5</strain>
    </source>
</reference>
<accession>A0A443IR57</accession>
<evidence type="ECO:0000313" key="3">
    <source>
        <dbReference type="EMBL" id="RWR09223.1"/>
    </source>
</evidence>
<dbReference type="Proteomes" id="UP000285710">
    <property type="component" value="Unassembled WGS sequence"/>
</dbReference>
<name>A0A443IR57_9RHOB</name>
<protein>
    <submittedName>
        <fullName evidence="3">Extracellular solute-binding protein</fullName>
    </submittedName>
</protein>
<sequence length="420" mass="45684">MRPAAALQSEPSRCGSGATGKRYHHAGLAGQGCSALSGDLKDPKTNRSLNREPKMEEQSFAQDYAEIMREQKTRGLSRRAILRSALAMGVAPLALGAGRVFADTRPEVVLVNWGGLSVEVFQKAFADPFNAKGGNLVIDGSGPLNGKILTMVQSNAVTWDICDAGITTIADLGPKGALERIDYEIVDKSKVIDGFAYDLGVVNYFFSSVMAWDSSKIEGKPSPADFFDIEKIPGRRMIRKDSQAMLELALLADGVAPADLYPLDVERAMTKFESIRDHLLFWSSGAESQSLLRDGECVMGFLWSTRANMLKEETDGRIDYTFENGLLQPGIWVVPKGNPAGKEAFQAIASMQSPAEQIHLLEQMGNGPANPAAADLVPEALKSVNPTDPVNTAVQAKVNADWYLENHTRVYQEFLDRIAS</sequence>
<feature type="compositionally biased region" description="Basic and acidic residues" evidence="2">
    <location>
        <begin position="39"/>
        <end position="56"/>
    </location>
</feature>
<comment type="caution">
    <text evidence="3">The sequence shown here is derived from an EMBL/GenBank/DDBJ whole genome shotgun (WGS) entry which is preliminary data.</text>
</comment>
<evidence type="ECO:0000256" key="2">
    <source>
        <dbReference type="SAM" id="MobiDB-lite"/>
    </source>
</evidence>
<keyword evidence="1" id="KW-0732">Signal</keyword>
<dbReference type="Pfam" id="PF13416">
    <property type="entry name" value="SBP_bac_8"/>
    <property type="match status" value="1"/>
</dbReference>